<dbReference type="Gene3D" id="2.60.120.200">
    <property type="match status" value="1"/>
</dbReference>
<evidence type="ECO:0000313" key="1">
    <source>
        <dbReference type="EMBL" id="SVC48665.1"/>
    </source>
</evidence>
<protein>
    <submittedName>
        <fullName evidence="1">Uncharacterized protein</fullName>
    </submittedName>
</protein>
<sequence length="169" mass="18395">METLMHLAKTIVAGLLATAVAWAKPVLHLDFEGEPAGFEIVGDVTFKAGPRPPEFPDFGKENRATEFDGSSRLVIKDPGEGSPLDFDNGDAITLEAWVSTRTIGQGDNVYLIGKGRTNNKGFVANNQNYALRLRGQGGEGCVSFLFFSRPEKDKPGDWHRWTSDSGVLP</sequence>
<organism evidence="1">
    <name type="scientific">marine metagenome</name>
    <dbReference type="NCBI Taxonomy" id="408172"/>
    <lineage>
        <taxon>unclassified sequences</taxon>
        <taxon>metagenomes</taxon>
        <taxon>ecological metagenomes</taxon>
    </lineage>
</organism>
<accession>A0A382MKM4</accession>
<proteinExistence type="predicted"/>
<dbReference type="EMBL" id="UINC01093888">
    <property type="protein sequence ID" value="SVC48665.1"/>
    <property type="molecule type" value="Genomic_DNA"/>
</dbReference>
<dbReference type="AlphaFoldDB" id="A0A382MKM4"/>
<name>A0A382MKM4_9ZZZZ</name>
<dbReference type="InterPro" id="IPR013320">
    <property type="entry name" value="ConA-like_dom_sf"/>
</dbReference>
<reference evidence="1" key="1">
    <citation type="submission" date="2018-05" db="EMBL/GenBank/DDBJ databases">
        <authorList>
            <person name="Lanie J.A."/>
            <person name="Ng W.-L."/>
            <person name="Kazmierczak K.M."/>
            <person name="Andrzejewski T.M."/>
            <person name="Davidsen T.M."/>
            <person name="Wayne K.J."/>
            <person name="Tettelin H."/>
            <person name="Glass J.I."/>
            <person name="Rusch D."/>
            <person name="Podicherti R."/>
            <person name="Tsui H.-C.T."/>
            <person name="Winkler M.E."/>
        </authorList>
    </citation>
    <scope>NUCLEOTIDE SEQUENCE</scope>
</reference>
<gene>
    <name evidence="1" type="ORF">METZ01_LOCUS301519</name>
</gene>
<dbReference type="SUPFAM" id="SSF49899">
    <property type="entry name" value="Concanavalin A-like lectins/glucanases"/>
    <property type="match status" value="1"/>
</dbReference>
<feature type="non-terminal residue" evidence="1">
    <location>
        <position position="169"/>
    </location>
</feature>